<evidence type="ECO:0000256" key="9">
    <source>
        <dbReference type="ARBA" id="ARBA00023136"/>
    </source>
</evidence>
<keyword evidence="14" id="KW-1185">Reference proteome</keyword>
<dbReference type="Pfam" id="PF03544">
    <property type="entry name" value="TonB_C"/>
    <property type="match status" value="1"/>
</dbReference>
<keyword evidence="8 11" id="KW-1133">Transmembrane helix</keyword>
<dbReference type="Gene3D" id="3.30.1150.10">
    <property type="match status" value="1"/>
</dbReference>
<evidence type="ECO:0000256" key="6">
    <source>
        <dbReference type="ARBA" id="ARBA00022692"/>
    </source>
</evidence>
<sequence length="319" mass="33578">MHADPQTTIRSRRVTRRHNRRGWLLALTAHAVGVSAFVWLASHPGSVLHGQAEAPQGVPIQARLWTPAALPSSVSALPATANSGLEVGVPAATPSPQSGKRTTVADSAADKPAPQIKLPAHDASQRRPHSVTVKTTRPAAPQQHKRQAPASGQVVTAVTASQTRAVQPGASAAVATVKRAEGGAMGAGLHQKTTATQHQPQGSVRAGQATPVQEKPADFDAEGGPVIQIAQYIGSPPDKEYPPLARRRGWQGTVTVEVWLDNEGEQLKREIISGSGHSELDRAALRFVAASQFAPYMFNGVGHAARLRLPVVFSLTDPA</sequence>
<evidence type="ECO:0000256" key="2">
    <source>
        <dbReference type="ARBA" id="ARBA00006555"/>
    </source>
</evidence>
<dbReference type="PANTHER" id="PTHR33446:SF2">
    <property type="entry name" value="PROTEIN TONB"/>
    <property type="match status" value="1"/>
</dbReference>
<gene>
    <name evidence="13" type="ORF">ACFOSS_11725</name>
</gene>
<feature type="domain" description="TonB C-terminal" evidence="12">
    <location>
        <begin position="226"/>
        <end position="319"/>
    </location>
</feature>
<evidence type="ECO:0000256" key="5">
    <source>
        <dbReference type="ARBA" id="ARBA00022519"/>
    </source>
</evidence>
<proteinExistence type="inferred from homology"/>
<dbReference type="SUPFAM" id="SSF74653">
    <property type="entry name" value="TolA/TonB C-terminal domain"/>
    <property type="match status" value="1"/>
</dbReference>
<evidence type="ECO:0000256" key="1">
    <source>
        <dbReference type="ARBA" id="ARBA00004383"/>
    </source>
</evidence>
<keyword evidence="3" id="KW-0813">Transport</keyword>
<dbReference type="PROSITE" id="PS52015">
    <property type="entry name" value="TONB_CTD"/>
    <property type="match status" value="1"/>
</dbReference>
<keyword evidence="4" id="KW-1003">Cell membrane</keyword>
<keyword evidence="7" id="KW-0653">Protein transport</keyword>
<feature type="region of interest" description="Disordered" evidence="10">
    <location>
        <begin position="188"/>
        <end position="211"/>
    </location>
</feature>
<evidence type="ECO:0000259" key="12">
    <source>
        <dbReference type="PROSITE" id="PS52015"/>
    </source>
</evidence>
<evidence type="ECO:0000256" key="11">
    <source>
        <dbReference type="SAM" id="Phobius"/>
    </source>
</evidence>
<dbReference type="InterPro" id="IPR037682">
    <property type="entry name" value="TonB_C"/>
</dbReference>
<evidence type="ECO:0000313" key="13">
    <source>
        <dbReference type="EMBL" id="MFC3914135.1"/>
    </source>
</evidence>
<evidence type="ECO:0000313" key="14">
    <source>
        <dbReference type="Proteomes" id="UP001595692"/>
    </source>
</evidence>
<feature type="region of interest" description="Disordered" evidence="10">
    <location>
        <begin position="88"/>
        <end position="151"/>
    </location>
</feature>
<feature type="transmembrane region" description="Helical" evidence="11">
    <location>
        <begin position="21"/>
        <end position="41"/>
    </location>
</feature>
<evidence type="ECO:0000256" key="8">
    <source>
        <dbReference type="ARBA" id="ARBA00022989"/>
    </source>
</evidence>
<comment type="caution">
    <text evidence="13">The sequence shown here is derived from an EMBL/GenBank/DDBJ whole genome shotgun (WGS) entry which is preliminary data.</text>
</comment>
<protein>
    <submittedName>
        <fullName evidence="13">Energy transducer TonB</fullName>
    </submittedName>
</protein>
<dbReference type="PANTHER" id="PTHR33446">
    <property type="entry name" value="PROTEIN TONB-RELATED"/>
    <property type="match status" value="1"/>
</dbReference>
<comment type="similarity">
    <text evidence="2">Belongs to the TonB family.</text>
</comment>
<keyword evidence="6 11" id="KW-0812">Transmembrane</keyword>
<reference evidence="14" key="1">
    <citation type="journal article" date="2019" name="Int. J. Syst. Evol. Microbiol.">
        <title>The Global Catalogue of Microorganisms (GCM) 10K type strain sequencing project: providing services to taxonomists for standard genome sequencing and annotation.</title>
        <authorList>
            <consortium name="The Broad Institute Genomics Platform"/>
            <consortium name="The Broad Institute Genome Sequencing Center for Infectious Disease"/>
            <person name="Wu L."/>
            <person name="Ma J."/>
        </authorList>
    </citation>
    <scope>NUCLEOTIDE SEQUENCE [LARGE SCALE GENOMIC DNA]</scope>
    <source>
        <strain evidence="14">CCUG 54939</strain>
    </source>
</reference>
<dbReference type="Proteomes" id="UP001595692">
    <property type="component" value="Unassembled WGS sequence"/>
</dbReference>
<feature type="compositionally biased region" description="Polar residues" evidence="10">
    <location>
        <begin position="191"/>
        <end position="202"/>
    </location>
</feature>
<dbReference type="InterPro" id="IPR006260">
    <property type="entry name" value="TonB/TolA_C"/>
</dbReference>
<evidence type="ECO:0000256" key="7">
    <source>
        <dbReference type="ARBA" id="ARBA00022927"/>
    </source>
</evidence>
<evidence type="ECO:0000256" key="3">
    <source>
        <dbReference type="ARBA" id="ARBA00022448"/>
    </source>
</evidence>
<dbReference type="RefSeq" id="WP_377152701.1">
    <property type="nucleotide sequence ID" value="NZ_JBHSAF010000014.1"/>
</dbReference>
<dbReference type="InterPro" id="IPR051045">
    <property type="entry name" value="TonB-dependent_transducer"/>
</dbReference>
<evidence type="ECO:0000256" key="4">
    <source>
        <dbReference type="ARBA" id="ARBA00022475"/>
    </source>
</evidence>
<dbReference type="NCBIfam" id="TIGR01352">
    <property type="entry name" value="tonB_Cterm"/>
    <property type="match status" value="1"/>
</dbReference>
<comment type="subcellular location">
    <subcellularLocation>
        <location evidence="1">Cell inner membrane</location>
        <topology evidence="1">Single-pass membrane protein</topology>
        <orientation evidence="1">Periplasmic side</orientation>
    </subcellularLocation>
</comment>
<dbReference type="EMBL" id="JBHSAF010000014">
    <property type="protein sequence ID" value="MFC3914135.1"/>
    <property type="molecule type" value="Genomic_DNA"/>
</dbReference>
<accession>A0ABV8CQ16</accession>
<keyword evidence="5" id="KW-0997">Cell inner membrane</keyword>
<name>A0ABV8CQ16_9GAMM</name>
<organism evidence="13 14">
    <name type="scientific">Pseudaeromonas sharmana</name>
    <dbReference type="NCBI Taxonomy" id="328412"/>
    <lineage>
        <taxon>Bacteria</taxon>
        <taxon>Pseudomonadati</taxon>
        <taxon>Pseudomonadota</taxon>
        <taxon>Gammaproteobacteria</taxon>
        <taxon>Aeromonadales</taxon>
        <taxon>Aeromonadaceae</taxon>
        <taxon>Pseudaeromonas</taxon>
    </lineage>
</organism>
<keyword evidence="9 11" id="KW-0472">Membrane</keyword>
<evidence type="ECO:0000256" key="10">
    <source>
        <dbReference type="SAM" id="MobiDB-lite"/>
    </source>
</evidence>
<feature type="compositionally biased region" description="Polar residues" evidence="10">
    <location>
        <begin position="94"/>
        <end position="105"/>
    </location>
</feature>